<dbReference type="Gene3D" id="3.40.190.10">
    <property type="entry name" value="Periplasmic binding protein-like II"/>
    <property type="match status" value="2"/>
</dbReference>
<evidence type="ECO:0000256" key="6">
    <source>
        <dbReference type="SAM" id="SignalP"/>
    </source>
</evidence>
<feature type="coiled-coil region" evidence="4">
    <location>
        <begin position="340"/>
        <end position="371"/>
    </location>
</feature>
<keyword evidence="3 6" id="KW-0732">Signal</keyword>
<feature type="signal peptide" evidence="6">
    <location>
        <begin position="1"/>
        <end position="19"/>
    </location>
</feature>
<evidence type="ECO:0000256" key="1">
    <source>
        <dbReference type="ARBA" id="ARBA00004418"/>
    </source>
</evidence>
<dbReference type="PROSITE" id="PS51257">
    <property type="entry name" value="PROKAR_LIPOPROTEIN"/>
    <property type="match status" value="1"/>
</dbReference>
<evidence type="ECO:0000256" key="2">
    <source>
        <dbReference type="ARBA" id="ARBA00010742"/>
    </source>
</evidence>
<dbReference type="PANTHER" id="PTHR30024">
    <property type="entry name" value="ALIPHATIC SULFONATES-BINDING PROTEIN-RELATED"/>
    <property type="match status" value="1"/>
</dbReference>
<name>A0A2U1JW48_9BACI</name>
<dbReference type="GO" id="GO:0042597">
    <property type="term" value="C:periplasmic space"/>
    <property type="evidence" value="ECO:0007669"/>
    <property type="project" value="UniProtKB-SubCell"/>
</dbReference>
<protein>
    <submittedName>
        <fullName evidence="7">C4-dicarboxylate ABC transporter substrate-binding protein</fullName>
    </submittedName>
</protein>
<dbReference type="EMBL" id="QCZG01000031">
    <property type="protein sequence ID" value="PWA09215.1"/>
    <property type="molecule type" value="Genomic_DNA"/>
</dbReference>
<evidence type="ECO:0000256" key="5">
    <source>
        <dbReference type="SAM" id="MobiDB-lite"/>
    </source>
</evidence>
<proteinExistence type="inferred from homology"/>
<keyword evidence="4" id="KW-0175">Coiled coil</keyword>
<comment type="subcellular location">
    <subcellularLocation>
        <location evidence="1">Periplasm</location>
    </subcellularLocation>
</comment>
<evidence type="ECO:0000256" key="4">
    <source>
        <dbReference type="SAM" id="Coils"/>
    </source>
</evidence>
<evidence type="ECO:0000313" key="8">
    <source>
        <dbReference type="Proteomes" id="UP000245998"/>
    </source>
</evidence>
<dbReference type="Pfam" id="PF16868">
    <property type="entry name" value="NMT1_3"/>
    <property type="match status" value="1"/>
</dbReference>
<dbReference type="SUPFAM" id="SSF53850">
    <property type="entry name" value="Periplasmic binding protein-like II"/>
    <property type="match status" value="1"/>
</dbReference>
<accession>A0A2U1JW48</accession>
<reference evidence="7 8" key="1">
    <citation type="submission" date="2018-04" db="EMBL/GenBank/DDBJ databases">
        <title>Camelliibacillus theae gen. nov., sp. nov., isolated from Pu'er tea.</title>
        <authorList>
            <person name="Niu L."/>
        </authorList>
    </citation>
    <scope>NUCLEOTIDE SEQUENCE [LARGE SCALE GENOMIC DNA]</scope>
    <source>
        <strain evidence="7 8">T8</strain>
    </source>
</reference>
<feature type="region of interest" description="Disordered" evidence="5">
    <location>
        <begin position="23"/>
        <end position="42"/>
    </location>
</feature>
<evidence type="ECO:0000313" key="7">
    <source>
        <dbReference type="EMBL" id="PWA09215.1"/>
    </source>
</evidence>
<dbReference type="OrthoDB" id="9776669at2"/>
<dbReference type="InterPro" id="IPR011852">
    <property type="entry name" value="TRAP_TAXI"/>
</dbReference>
<sequence length="391" mass="42771">MAKKLFLSIITVIFLLALAACGSDSGDQKASTENNKEEKTGGEASLDKVAVSVYDVGSSGYAEFSAVANALTQEYGMQIRLLPSGNGVGRMTPLRDGTATFGRLGDEYQFAFEGTEEFAANSWGPQNMTVIWPSMTHINGVVLKESGIEKPADLKGKKVPHITAGASINVKTEGFLAAGGLTWDDVKAVEITSYAAQADALKQGQIDVAFMLPGAAALLEVEQAKGIQWMTLPDDVNSDEWKAIQEAAPWLVPEKWGVGAGLSEGPQTFMAYPYPLVSYADVDEDIVYELMTRIHDTFDSYKDATSGTQQWGIDKINTTPLGVPFHDGAVKFFKEHDLWDDEKEEQNNALKERQKKLAEAWETVIDEASEKGISESDFPDFWFERKAELVK</sequence>
<keyword evidence="8" id="KW-1185">Reference proteome</keyword>
<gene>
    <name evidence="7" type="ORF">DCC39_13610</name>
</gene>
<comment type="caution">
    <text evidence="7">The sequence shown here is derived from an EMBL/GenBank/DDBJ whole genome shotgun (WGS) entry which is preliminary data.</text>
</comment>
<dbReference type="PANTHER" id="PTHR30024:SF47">
    <property type="entry name" value="TAURINE-BINDING PERIPLASMIC PROTEIN"/>
    <property type="match status" value="1"/>
</dbReference>
<comment type="similarity">
    <text evidence="2">Belongs to the bacterial solute-binding protein SsuA/TauA family.</text>
</comment>
<evidence type="ECO:0000256" key="3">
    <source>
        <dbReference type="ARBA" id="ARBA00022729"/>
    </source>
</evidence>
<dbReference type="GO" id="GO:0042918">
    <property type="term" value="P:alkanesulfonate transmembrane transport"/>
    <property type="evidence" value="ECO:0007669"/>
    <property type="project" value="TreeGrafter"/>
</dbReference>
<dbReference type="Proteomes" id="UP000245998">
    <property type="component" value="Unassembled WGS sequence"/>
</dbReference>
<dbReference type="NCBIfam" id="TIGR02122">
    <property type="entry name" value="TRAP_TAXI"/>
    <property type="match status" value="1"/>
</dbReference>
<feature type="chain" id="PRO_5038730979" evidence="6">
    <location>
        <begin position="20"/>
        <end position="391"/>
    </location>
</feature>
<dbReference type="RefSeq" id="WP_116555447.1">
    <property type="nucleotide sequence ID" value="NZ_QCZG01000031.1"/>
</dbReference>
<organism evidence="7 8">
    <name type="scientific">Pueribacillus theae</name>
    <dbReference type="NCBI Taxonomy" id="2171751"/>
    <lineage>
        <taxon>Bacteria</taxon>
        <taxon>Bacillati</taxon>
        <taxon>Bacillota</taxon>
        <taxon>Bacilli</taxon>
        <taxon>Bacillales</taxon>
        <taxon>Bacillaceae</taxon>
        <taxon>Pueribacillus</taxon>
    </lineage>
</organism>
<dbReference type="AlphaFoldDB" id="A0A2U1JW48"/>